<feature type="domain" description="Pectinesterase catalytic" evidence="7">
    <location>
        <begin position="89"/>
        <end position="374"/>
    </location>
</feature>
<evidence type="ECO:0000256" key="6">
    <source>
        <dbReference type="SAM" id="MobiDB-lite"/>
    </source>
</evidence>
<dbReference type="RefSeq" id="WP_380839878.1">
    <property type="nucleotide sequence ID" value="NZ_JBHSFP010000005.1"/>
</dbReference>
<feature type="chain" id="PRO_5044997953" description="Pectinesterase" evidence="5">
    <location>
        <begin position="34"/>
        <end position="412"/>
    </location>
</feature>
<reference evidence="9" key="1">
    <citation type="journal article" date="2019" name="Int. J. Syst. Evol. Microbiol.">
        <title>The Global Catalogue of Microorganisms (GCM) 10K type strain sequencing project: providing services to taxonomists for standard genome sequencing and annotation.</title>
        <authorList>
            <consortium name="The Broad Institute Genomics Platform"/>
            <consortium name="The Broad Institute Genome Sequencing Center for Infectious Disease"/>
            <person name="Wu L."/>
            <person name="Ma J."/>
        </authorList>
    </citation>
    <scope>NUCLEOTIDE SEQUENCE [LARGE SCALE GENOMIC DNA]</scope>
    <source>
        <strain evidence="9">CGMCC 4.7132</strain>
    </source>
</reference>
<evidence type="ECO:0000256" key="3">
    <source>
        <dbReference type="ARBA" id="ARBA00023085"/>
    </source>
</evidence>
<dbReference type="Proteomes" id="UP001596004">
    <property type="component" value="Unassembled WGS sequence"/>
</dbReference>
<dbReference type="InterPro" id="IPR000070">
    <property type="entry name" value="Pectinesterase_cat"/>
</dbReference>
<dbReference type="PROSITE" id="PS51318">
    <property type="entry name" value="TAT"/>
    <property type="match status" value="1"/>
</dbReference>
<dbReference type="PANTHER" id="PTHR31321:SF57">
    <property type="entry name" value="PECTINESTERASE 53-RELATED"/>
    <property type="match status" value="1"/>
</dbReference>
<dbReference type="InterPro" id="IPR012334">
    <property type="entry name" value="Pectin_lyas_fold"/>
</dbReference>
<feature type="region of interest" description="Disordered" evidence="6">
    <location>
        <begin position="36"/>
        <end position="81"/>
    </location>
</feature>
<dbReference type="SUPFAM" id="SSF51126">
    <property type="entry name" value="Pectin lyase-like"/>
    <property type="match status" value="1"/>
</dbReference>
<evidence type="ECO:0000313" key="9">
    <source>
        <dbReference type="Proteomes" id="UP001596004"/>
    </source>
</evidence>
<feature type="compositionally biased region" description="Gly residues" evidence="6">
    <location>
        <begin position="53"/>
        <end position="66"/>
    </location>
</feature>
<dbReference type="InterPro" id="IPR011050">
    <property type="entry name" value="Pectin_lyase_fold/virulence"/>
</dbReference>
<dbReference type="Pfam" id="PF01095">
    <property type="entry name" value="Pectinesterase"/>
    <property type="match status" value="1"/>
</dbReference>
<name>A0ABV9CFB3_9ACTN</name>
<feature type="compositionally biased region" description="Low complexity" evidence="6">
    <location>
        <begin position="42"/>
        <end position="52"/>
    </location>
</feature>
<keyword evidence="3 5" id="KW-0063">Aspartyl esterase</keyword>
<feature type="active site" evidence="4">
    <location>
        <position position="255"/>
    </location>
</feature>
<comment type="caution">
    <text evidence="8">The sequence shown here is derived from an EMBL/GenBank/DDBJ whole genome shotgun (WGS) entry which is preliminary data.</text>
</comment>
<comment type="pathway">
    <text evidence="5">Glycan metabolism; pectin degradation; 2-dehydro-3-deoxy-D-gluconate from pectin: step 1/5.</text>
</comment>
<dbReference type="InterPro" id="IPR006311">
    <property type="entry name" value="TAT_signal"/>
</dbReference>
<keyword evidence="5" id="KW-0732">Signal</keyword>
<sequence>MSSYLRPIGRRRMLAGGVAAVAGIALAPAAAIAASGTTTRNASTSGADSSGTTGSGSDGPGSGGSGAHTRPFGRYGTPGRRLNERTLYVDAQGRGDHSTVQAAVDATPDAPERGWTLVIAAGTFREVVAVGRAKTGLAFVGATGDPRDVEIVYGNASGTPKPGGGTYGTSGSATTTVQADGFTALHVTFANDWLRADHPEITATQAVAAKIMGDRSLLEGCRFLGHQDTLYADTVSLAEFARQYYRRCHVEGDVDFVFGRATAVFDRCELSMLPRDASFRPYGFVFAPSTAGTNPHGFLAVRCVVHGAAPDGSYGLARPWRPSSDPTAVPMLTVRETWIGPGVDPAAPYVDMSSGYHWQDARFGEYRNFGPGAAIPVPENRPQLTPEQAAGRTARTHLGDWRPSIAIFRPPA</sequence>
<evidence type="ECO:0000256" key="4">
    <source>
        <dbReference type="PROSITE-ProRule" id="PRU10040"/>
    </source>
</evidence>
<gene>
    <name evidence="8" type="ORF">ACFO60_11275</name>
</gene>
<dbReference type="EC" id="3.1.1.11" evidence="5"/>
<evidence type="ECO:0000256" key="2">
    <source>
        <dbReference type="ARBA" id="ARBA00022801"/>
    </source>
</evidence>
<feature type="signal peptide" evidence="5">
    <location>
        <begin position="1"/>
        <end position="33"/>
    </location>
</feature>
<organism evidence="8 9">
    <name type="scientific">Sphaerisporangium dianthi</name>
    <dbReference type="NCBI Taxonomy" id="1436120"/>
    <lineage>
        <taxon>Bacteria</taxon>
        <taxon>Bacillati</taxon>
        <taxon>Actinomycetota</taxon>
        <taxon>Actinomycetes</taxon>
        <taxon>Streptosporangiales</taxon>
        <taxon>Streptosporangiaceae</taxon>
        <taxon>Sphaerisporangium</taxon>
    </lineage>
</organism>
<evidence type="ECO:0000256" key="5">
    <source>
        <dbReference type="RuleBase" id="RU000589"/>
    </source>
</evidence>
<dbReference type="PROSITE" id="PS00503">
    <property type="entry name" value="PECTINESTERASE_2"/>
    <property type="match status" value="1"/>
</dbReference>
<evidence type="ECO:0000313" key="8">
    <source>
        <dbReference type="EMBL" id="MFC4531345.1"/>
    </source>
</evidence>
<comment type="catalytic activity">
    <reaction evidence="5">
        <text>[(1-&gt;4)-alpha-D-galacturonosyl methyl ester](n) + n H2O = [(1-&gt;4)-alpha-D-galacturonosyl](n) + n methanol + n H(+)</text>
        <dbReference type="Rhea" id="RHEA:22380"/>
        <dbReference type="Rhea" id="RHEA-COMP:14570"/>
        <dbReference type="Rhea" id="RHEA-COMP:14573"/>
        <dbReference type="ChEBI" id="CHEBI:15377"/>
        <dbReference type="ChEBI" id="CHEBI:15378"/>
        <dbReference type="ChEBI" id="CHEBI:17790"/>
        <dbReference type="ChEBI" id="CHEBI:140522"/>
        <dbReference type="ChEBI" id="CHEBI:140523"/>
        <dbReference type="EC" id="3.1.1.11"/>
    </reaction>
</comment>
<dbReference type="EMBL" id="JBHSFP010000005">
    <property type="protein sequence ID" value="MFC4531345.1"/>
    <property type="molecule type" value="Genomic_DNA"/>
</dbReference>
<evidence type="ECO:0000256" key="1">
    <source>
        <dbReference type="ARBA" id="ARBA00008891"/>
    </source>
</evidence>
<dbReference type="PANTHER" id="PTHR31321">
    <property type="entry name" value="ACYL-COA THIOESTER HYDROLASE YBHC-RELATED"/>
    <property type="match status" value="1"/>
</dbReference>
<keyword evidence="2 5" id="KW-0378">Hydrolase</keyword>
<accession>A0ABV9CFB3</accession>
<dbReference type="InterPro" id="IPR033131">
    <property type="entry name" value="Pectinesterase_Asp_AS"/>
</dbReference>
<keyword evidence="9" id="KW-1185">Reference proteome</keyword>
<evidence type="ECO:0000259" key="7">
    <source>
        <dbReference type="Pfam" id="PF01095"/>
    </source>
</evidence>
<comment type="similarity">
    <text evidence="1">Belongs to the pectinesterase family.</text>
</comment>
<dbReference type="Gene3D" id="2.160.20.10">
    <property type="entry name" value="Single-stranded right-handed beta-helix, Pectin lyase-like"/>
    <property type="match status" value="1"/>
</dbReference>
<protein>
    <recommendedName>
        <fullName evidence="5">Pectinesterase</fullName>
        <ecNumber evidence="5">3.1.1.11</ecNumber>
    </recommendedName>
</protein>
<proteinExistence type="inferred from homology"/>